<reference evidence="9" key="1">
    <citation type="submission" date="2025-08" db="UniProtKB">
        <authorList>
            <consortium name="RefSeq"/>
        </authorList>
    </citation>
    <scope>IDENTIFICATION</scope>
    <source>
        <tissue evidence="9">Whole body</tissue>
    </source>
</reference>
<evidence type="ECO:0000256" key="4">
    <source>
        <dbReference type="ARBA" id="ARBA00022827"/>
    </source>
</evidence>
<feature type="signal peptide" evidence="6">
    <location>
        <begin position="1"/>
        <end position="21"/>
    </location>
</feature>
<dbReference type="InterPro" id="IPR036188">
    <property type="entry name" value="FAD/NAD-bd_sf"/>
</dbReference>
<dbReference type="Gene3D" id="3.50.50.60">
    <property type="entry name" value="FAD/NAD(P)-binding domain"/>
    <property type="match status" value="1"/>
</dbReference>
<dbReference type="InterPro" id="IPR000172">
    <property type="entry name" value="GMC_OxRdtase_N"/>
</dbReference>
<evidence type="ECO:0000313" key="9">
    <source>
        <dbReference type="RefSeq" id="XP_025410071.1"/>
    </source>
</evidence>
<dbReference type="RefSeq" id="XP_025410071.1">
    <property type="nucleotide sequence ID" value="XM_025554286.1"/>
</dbReference>
<dbReference type="PANTHER" id="PTHR11552">
    <property type="entry name" value="GLUCOSE-METHANOL-CHOLINE GMC OXIDOREDUCTASE"/>
    <property type="match status" value="1"/>
</dbReference>
<dbReference type="InterPro" id="IPR012132">
    <property type="entry name" value="GMC_OxRdtase"/>
</dbReference>
<dbReference type="GeneID" id="112683311"/>
<dbReference type="PIRSF" id="PIRSF000137">
    <property type="entry name" value="Alcohol_oxidase"/>
    <property type="match status" value="1"/>
</dbReference>
<evidence type="ECO:0000313" key="8">
    <source>
        <dbReference type="Proteomes" id="UP000694846"/>
    </source>
</evidence>
<protein>
    <submittedName>
        <fullName evidence="9">Glucose dehydrogenase [FAD, quinone]-like</fullName>
    </submittedName>
</protein>
<keyword evidence="3" id="KW-0285">Flavoprotein</keyword>
<feature type="chain" id="PRO_5033997180" evidence="6">
    <location>
        <begin position="22"/>
        <end position="704"/>
    </location>
</feature>
<dbReference type="SUPFAM" id="SSF51905">
    <property type="entry name" value="FAD/NAD(P)-binding domain"/>
    <property type="match status" value="1"/>
</dbReference>
<dbReference type="GO" id="GO:0016614">
    <property type="term" value="F:oxidoreductase activity, acting on CH-OH group of donors"/>
    <property type="evidence" value="ECO:0007669"/>
    <property type="project" value="InterPro"/>
</dbReference>
<evidence type="ECO:0000256" key="6">
    <source>
        <dbReference type="SAM" id="SignalP"/>
    </source>
</evidence>
<dbReference type="PROSITE" id="PS00624">
    <property type="entry name" value="GMC_OXRED_2"/>
    <property type="match status" value="1"/>
</dbReference>
<dbReference type="Pfam" id="PF00732">
    <property type="entry name" value="GMC_oxred_N"/>
    <property type="match status" value="1"/>
</dbReference>
<accession>A0A8B8FHT0</accession>
<name>A0A8B8FHT0_9HEMI</name>
<dbReference type="InterPro" id="IPR007867">
    <property type="entry name" value="GMC_OxRtase_C"/>
</dbReference>
<keyword evidence="4 5" id="KW-0274">FAD</keyword>
<comment type="similarity">
    <text evidence="2">Belongs to the GMC oxidoreductase family.</text>
</comment>
<dbReference type="AlphaFoldDB" id="A0A8B8FHT0"/>
<evidence type="ECO:0000256" key="2">
    <source>
        <dbReference type="ARBA" id="ARBA00010790"/>
    </source>
</evidence>
<gene>
    <name evidence="9" type="primary">LOC112683311</name>
</gene>
<dbReference type="SUPFAM" id="SSF54373">
    <property type="entry name" value="FAD-linked reductases, C-terminal domain"/>
    <property type="match status" value="1"/>
</dbReference>
<feature type="binding site" evidence="5">
    <location>
        <position position="214"/>
    </location>
    <ligand>
        <name>FAD</name>
        <dbReference type="ChEBI" id="CHEBI:57692"/>
    </ligand>
</feature>
<dbReference type="Proteomes" id="UP000694846">
    <property type="component" value="Unplaced"/>
</dbReference>
<evidence type="ECO:0000256" key="3">
    <source>
        <dbReference type="ARBA" id="ARBA00022630"/>
    </source>
</evidence>
<feature type="binding site" evidence="5">
    <location>
        <position position="218"/>
    </location>
    <ligand>
        <name>FAD</name>
        <dbReference type="ChEBI" id="CHEBI:57692"/>
    </ligand>
</feature>
<dbReference type="Gene3D" id="3.30.560.10">
    <property type="entry name" value="Glucose Oxidase, domain 3"/>
    <property type="match status" value="1"/>
</dbReference>
<keyword evidence="8" id="KW-1185">Reference proteome</keyword>
<feature type="domain" description="Glucose-methanol-choline oxidoreductase N-terminal" evidence="7">
    <location>
        <begin position="394"/>
        <end position="408"/>
    </location>
</feature>
<dbReference type="Pfam" id="PF05199">
    <property type="entry name" value="GMC_oxred_C"/>
    <property type="match status" value="1"/>
</dbReference>
<comment type="cofactor">
    <cofactor evidence="1 5">
        <name>FAD</name>
        <dbReference type="ChEBI" id="CHEBI:57692"/>
    </cofactor>
</comment>
<proteinExistence type="inferred from homology"/>
<keyword evidence="6" id="KW-0732">Signal</keyword>
<dbReference type="GO" id="GO:0050660">
    <property type="term" value="F:flavin adenine dinucleotide binding"/>
    <property type="evidence" value="ECO:0007669"/>
    <property type="project" value="InterPro"/>
</dbReference>
<evidence type="ECO:0000256" key="1">
    <source>
        <dbReference type="ARBA" id="ARBA00001974"/>
    </source>
</evidence>
<organism evidence="8 9">
    <name type="scientific">Sipha flava</name>
    <name type="common">yellow sugarcane aphid</name>
    <dbReference type="NCBI Taxonomy" id="143950"/>
    <lineage>
        <taxon>Eukaryota</taxon>
        <taxon>Metazoa</taxon>
        <taxon>Ecdysozoa</taxon>
        <taxon>Arthropoda</taxon>
        <taxon>Hexapoda</taxon>
        <taxon>Insecta</taxon>
        <taxon>Pterygota</taxon>
        <taxon>Neoptera</taxon>
        <taxon>Paraneoptera</taxon>
        <taxon>Hemiptera</taxon>
        <taxon>Sternorrhyncha</taxon>
        <taxon>Aphidomorpha</taxon>
        <taxon>Aphidoidea</taxon>
        <taxon>Aphididae</taxon>
        <taxon>Sipha</taxon>
    </lineage>
</organism>
<dbReference type="OrthoDB" id="269227at2759"/>
<evidence type="ECO:0000256" key="5">
    <source>
        <dbReference type="PIRSR" id="PIRSR000137-2"/>
    </source>
</evidence>
<evidence type="ECO:0000259" key="7">
    <source>
        <dbReference type="PROSITE" id="PS00624"/>
    </source>
</evidence>
<dbReference type="PANTHER" id="PTHR11552:SF147">
    <property type="entry name" value="CHOLINE DEHYDROGENASE, MITOCHONDRIAL"/>
    <property type="match status" value="1"/>
</dbReference>
<sequence length="704" mass="77663">MSTFGMLWLLMGLLAVFLGNGVQPSKLLSAFSQSQSGMASQTRSVKTTRTVTVEKKSTIYKKHCWSDMNADKSSVSLNTLEMCHVNGYNEEGLYVVPEFTKLLNSLNREQCNMVSKVIYPRDYSLSIKSGDEFDVIIVGCGAAGSVLASKLSDEKDIKVLILEAGGQPSLESEIPGLWANSIGSDMDWKYFAEEDETYGQSLDKKHVQIVRGKVLGGTTALNTMLYDRGIESDYTKLVSKGLTNWGWKDVLKYYMRSEDCKFEKITTSTTVSKSHRVGGKLRVDSFRNTRTVQIRKVFSKALSSVNYSTKDFFDVKNHQGFISSIATVKDGLRVNAAKAFLKNADRKYNLKIAARSMAKKIVFDNNKAVGVEFENSAGQLITVKSKKNVILSAGPIGSPKLLIESGVGPKDLLDSLKIPVVVDNTKVGSNLQAHPNFLGLVVKFGRQPLKAYSVSEMVFEYLMKHTGPLANIGLSSFTGFIDIDGNGEPDIQISFHYYSEDDTVFMPSQLDAFNFNDQITEQIIDLNENDDIQIVGISLLHPENTGQVTIKKTDNGYEPTIKYGSLSEADVSTLVKAIDWVKNLITSVAFKQYEPKIVPLKIEGGPEPNVDCENYWRHAIKHLTTMNIQMAGTCSMATDISEGVVNENLNVFGTEGLKVVDSSALPNIFSAESCASTIMVAEKGTDIIKEELGCKVDEFDEESF</sequence>